<feature type="domain" description="GS catalytic" evidence="7">
    <location>
        <begin position="93"/>
        <end position="435"/>
    </location>
</feature>
<dbReference type="PROSITE" id="PS00181">
    <property type="entry name" value="GLNA_ATP"/>
    <property type="match status" value="1"/>
</dbReference>
<dbReference type="Gene3D" id="3.30.590.10">
    <property type="entry name" value="Glutamine synthetase/guanido kinase, catalytic domain"/>
    <property type="match status" value="1"/>
</dbReference>
<dbReference type="PANTHER" id="PTHR43785">
    <property type="entry name" value="GAMMA-GLUTAMYLPUTRESCINE SYNTHETASE"/>
    <property type="match status" value="1"/>
</dbReference>
<evidence type="ECO:0000256" key="2">
    <source>
        <dbReference type="ARBA" id="ARBA00009897"/>
    </source>
</evidence>
<proteinExistence type="inferred from homology"/>
<organism evidence="8 9">
    <name type="scientific">Bifidobacterium goeldii</name>
    <dbReference type="NCBI Taxonomy" id="2306975"/>
    <lineage>
        <taxon>Bacteria</taxon>
        <taxon>Bacillati</taxon>
        <taxon>Actinomycetota</taxon>
        <taxon>Actinomycetes</taxon>
        <taxon>Bifidobacteriales</taxon>
        <taxon>Bifidobacteriaceae</taxon>
        <taxon>Bifidobacterium</taxon>
    </lineage>
</organism>
<accession>A0A430FH86</accession>
<comment type="similarity">
    <text evidence="2 5 6">Belongs to the glutamine synthetase family.</text>
</comment>
<evidence type="ECO:0000259" key="7">
    <source>
        <dbReference type="PROSITE" id="PS51987"/>
    </source>
</evidence>
<dbReference type="PANTHER" id="PTHR43785:SF12">
    <property type="entry name" value="TYPE-1 GLUTAMINE SYNTHETASE 2"/>
    <property type="match status" value="1"/>
</dbReference>
<evidence type="ECO:0000256" key="3">
    <source>
        <dbReference type="ARBA" id="ARBA00022598"/>
    </source>
</evidence>
<evidence type="ECO:0000313" key="8">
    <source>
        <dbReference type="EMBL" id="RSX52170.1"/>
    </source>
</evidence>
<keyword evidence="4" id="KW-0460">Magnesium</keyword>
<dbReference type="Proteomes" id="UP000287533">
    <property type="component" value="Unassembled WGS sequence"/>
</dbReference>
<dbReference type="InterPro" id="IPR014746">
    <property type="entry name" value="Gln_synth/guanido_kin_cat_dom"/>
</dbReference>
<evidence type="ECO:0000256" key="6">
    <source>
        <dbReference type="RuleBase" id="RU000384"/>
    </source>
</evidence>
<dbReference type="GO" id="GO:0004356">
    <property type="term" value="F:glutamine synthetase activity"/>
    <property type="evidence" value="ECO:0007669"/>
    <property type="project" value="InterPro"/>
</dbReference>
<evidence type="ECO:0000256" key="1">
    <source>
        <dbReference type="ARBA" id="ARBA00001946"/>
    </source>
</evidence>
<evidence type="ECO:0000256" key="5">
    <source>
        <dbReference type="PROSITE-ProRule" id="PRU01331"/>
    </source>
</evidence>
<protein>
    <submittedName>
        <fullName evidence="8">Glutamine synthetase</fullName>
    </submittedName>
</protein>
<reference evidence="8 9" key="1">
    <citation type="submission" date="2018-09" db="EMBL/GenBank/DDBJ databases">
        <title>Characterization of the phylogenetic diversity of five novel species belonging to the genus Bifidobacterium.</title>
        <authorList>
            <person name="Lugli G.A."/>
            <person name="Duranti S."/>
            <person name="Milani C."/>
        </authorList>
    </citation>
    <scope>NUCLEOTIDE SEQUENCE [LARGE SCALE GENOMIC DNA]</scope>
    <source>
        <strain evidence="8 9">2034B</strain>
    </source>
</reference>
<dbReference type="PROSITE" id="PS51987">
    <property type="entry name" value="GS_CATALYTIC"/>
    <property type="match status" value="1"/>
</dbReference>
<name>A0A430FH86_9BIFI</name>
<dbReference type="InterPro" id="IPR008146">
    <property type="entry name" value="Gln_synth_cat_dom"/>
</dbReference>
<dbReference type="GO" id="GO:0006542">
    <property type="term" value="P:glutamine biosynthetic process"/>
    <property type="evidence" value="ECO:0007669"/>
    <property type="project" value="InterPro"/>
</dbReference>
<sequence length="435" mass="47646">MMLGSFVGLDGVVRSKTIPTTRESTFIRSGMGASPTWAVFCPDSQIAFTPKISVVGDLRLRIDPHMERPLDDHVIWAPTNLTTQEGEVSPLCPRSRLQQIEREAAARGYHALFGFEFEFYLLPDEIKDDIDSTQLRKTQWSAYGTDSFLEREAFFMKVQDMCAESGIPLEQLHCEYDKCQLEASTAPTTPVRAADQAVLTKLIIKRVARDFGCSVSFSPKPFVDLTGNGGHIHFSMTRTADDSPIFSGGDGAYGLSEEGAHAIAGIHEHVCELNAIYAGSPVSQLRLSPDSWSGAAACWGLENREAAIRFCAATKGNPLGANVELKCGDLAANPYYAITCILGSALDGIERQLSLAKETTVDPALLTDEERAERGVKALPGTYDAVTEAFAKSDFARTVLGEDVVEAELAIRELMANTYRSVDPNELARKFRFVW</sequence>
<evidence type="ECO:0000313" key="9">
    <source>
        <dbReference type="Proteomes" id="UP000287533"/>
    </source>
</evidence>
<gene>
    <name evidence="8" type="ORF">D2E25_1581</name>
</gene>
<keyword evidence="9" id="KW-1185">Reference proteome</keyword>
<dbReference type="SUPFAM" id="SSF55931">
    <property type="entry name" value="Glutamine synthetase/guanido kinase"/>
    <property type="match status" value="1"/>
</dbReference>
<dbReference type="SMART" id="SM01230">
    <property type="entry name" value="Gln-synt_C"/>
    <property type="match status" value="1"/>
</dbReference>
<dbReference type="InterPro" id="IPR036651">
    <property type="entry name" value="Gln_synt_N_sf"/>
</dbReference>
<comment type="caution">
    <text evidence="8">The sequence shown here is derived from an EMBL/GenBank/DDBJ whole genome shotgun (WGS) entry which is preliminary data.</text>
</comment>
<dbReference type="Pfam" id="PF00120">
    <property type="entry name" value="Gln-synt_C"/>
    <property type="match status" value="1"/>
</dbReference>
<dbReference type="Gene3D" id="3.10.20.70">
    <property type="entry name" value="Glutamine synthetase, N-terminal domain"/>
    <property type="match status" value="1"/>
</dbReference>
<evidence type="ECO:0000256" key="4">
    <source>
        <dbReference type="ARBA" id="ARBA00022842"/>
    </source>
</evidence>
<dbReference type="AlphaFoldDB" id="A0A430FH86"/>
<comment type="cofactor">
    <cofactor evidence="1">
        <name>Mg(2+)</name>
        <dbReference type="ChEBI" id="CHEBI:18420"/>
    </cofactor>
</comment>
<dbReference type="EMBL" id="QXGL01000005">
    <property type="protein sequence ID" value="RSX52170.1"/>
    <property type="molecule type" value="Genomic_DNA"/>
</dbReference>
<dbReference type="RefSeq" id="WP_125981638.1">
    <property type="nucleotide sequence ID" value="NZ_QXGL01000005.1"/>
</dbReference>
<dbReference type="OrthoDB" id="3277468at2"/>
<keyword evidence="3" id="KW-0436">Ligase</keyword>
<dbReference type="InterPro" id="IPR027303">
    <property type="entry name" value="Gln_synth_gly_rich_site"/>
</dbReference>